<feature type="compositionally biased region" description="Polar residues" evidence="2">
    <location>
        <begin position="235"/>
        <end position="246"/>
    </location>
</feature>
<dbReference type="Proteomes" id="UP000887565">
    <property type="component" value="Unplaced"/>
</dbReference>
<evidence type="ECO:0000256" key="2">
    <source>
        <dbReference type="SAM" id="MobiDB-lite"/>
    </source>
</evidence>
<evidence type="ECO:0000313" key="4">
    <source>
        <dbReference type="WBParaSite" id="nRc.2.0.1.t06012-RA"/>
    </source>
</evidence>
<sequence>MADGRKMQQLADASVHHYLQALNDKSVNADGNLTNQSLDQASQTILNENKKLQSKLASICEEYEARLDQIRQDYQRKSAEKEETLLFEFEELKSKYGNLSSNSDIGRCNDRSFIDSSTLTDPDLSFTNLLALQNQDLDDCRQQSVLLQKKLTELEFLVHAYETEFGTLPVQVIARTDKTHSSFSECSNQICLTKLAAAKAQIEAYEKECYIWRTKASELEISSKQLMASHQNLQSQFEEAKTSQAASRDGAKTLRKSSRPSDTSYSSIRSGDKVSCIEHIEMITRLENETSELRKTLGIIDKERVSLTDENHDLYDEYNNLRDDNEENIRRIKILEGEMNEMRAGLAETEDALRSSENALNDCDRQLLSKRTELEVAQLNCQKLRIETEKMNSDKANLEEKIRFLENVMVEAGVTIGNPAAARRKTSRMQNQQQVVYRAREVQTELGYLEEMKIENELKEVNQRYENLRECHGAQIMDLENRITEMATNLQLKTNLVTTLTNQLQLLQDEISSLHSGMERERALYNQKMHELNLVASRVPFLENDITAARDEMRAMEQEYAKEKDRFEKALASTASDVLKSQQDTSQFYRAVNLLKLREKLKFSSLIEV</sequence>
<feature type="coiled-coil region" evidence="1">
    <location>
        <begin position="304"/>
        <end position="408"/>
    </location>
</feature>
<proteinExistence type="predicted"/>
<accession>A0A915HWS5</accession>
<dbReference type="WBParaSite" id="nRc.2.0.1.t06012-RA">
    <property type="protein sequence ID" value="nRc.2.0.1.t06012-RA"/>
    <property type="gene ID" value="nRc.2.0.1.g06012"/>
</dbReference>
<feature type="region of interest" description="Disordered" evidence="2">
    <location>
        <begin position="235"/>
        <end position="269"/>
    </location>
</feature>
<feature type="coiled-coil region" evidence="1">
    <location>
        <begin position="539"/>
        <end position="573"/>
    </location>
</feature>
<keyword evidence="1" id="KW-0175">Coiled coil</keyword>
<dbReference type="AlphaFoldDB" id="A0A915HWS5"/>
<evidence type="ECO:0000313" key="3">
    <source>
        <dbReference type="Proteomes" id="UP000887565"/>
    </source>
</evidence>
<name>A0A915HWS5_ROMCU</name>
<keyword evidence="3" id="KW-1185">Reference proteome</keyword>
<protein>
    <submittedName>
        <fullName evidence="4">Uncharacterized protein</fullName>
    </submittedName>
</protein>
<evidence type="ECO:0000256" key="1">
    <source>
        <dbReference type="SAM" id="Coils"/>
    </source>
</evidence>
<organism evidence="3 4">
    <name type="scientific">Romanomermis culicivorax</name>
    <name type="common">Nematode worm</name>
    <dbReference type="NCBI Taxonomy" id="13658"/>
    <lineage>
        <taxon>Eukaryota</taxon>
        <taxon>Metazoa</taxon>
        <taxon>Ecdysozoa</taxon>
        <taxon>Nematoda</taxon>
        <taxon>Enoplea</taxon>
        <taxon>Dorylaimia</taxon>
        <taxon>Mermithida</taxon>
        <taxon>Mermithoidea</taxon>
        <taxon>Mermithidae</taxon>
        <taxon>Romanomermis</taxon>
    </lineage>
</organism>
<feature type="compositionally biased region" description="Polar residues" evidence="2">
    <location>
        <begin position="260"/>
        <end position="269"/>
    </location>
</feature>
<feature type="coiled-coil region" evidence="1">
    <location>
        <begin position="451"/>
        <end position="510"/>
    </location>
</feature>
<reference evidence="4" key="1">
    <citation type="submission" date="2022-11" db="UniProtKB">
        <authorList>
            <consortium name="WormBaseParasite"/>
        </authorList>
    </citation>
    <scope>IDENTIFICATION</scope>
</reference>